<keyword evidence="4" id="KW-1015">Disulfide bond</keyword>
<evidence type="ECO:0000259" key="11">
    <source>
        <dbReference type="PROSITE" id="PS51173"/>
    </source>
</evidence>
<evidence type="ECO:0000256" key="9">
    <source>
        <dbReference type="RuleBase" id="RU361186"/>
    </source>
</evidence>
<reference evidence="12 13" key="1">
    <citation type="submission" date="2020-08" db="EMBL/GenBank/DDBJ databases">
        <title>Sequencing the genomes of 1000 actinobacteria strains.</title>
        <authorList>
            <person name="Klenk H.-P."/>
        </authorList>
    </citation>
    <scope>NUCLEOTIDE SEQUENCE [LARGE SCALE GENOMIC DNA]</scope>
    <source>
        <strain evidence="12 13">DSM 45486</strain>
    </source>
</reference>
<dbReference type="GO" id="GO:0004553">
    <property type="term" value="F:hydrolase activity, hydrolyzing O-glycosyl compounds"/>
    <property type="evidence" value="ECO:0007669"/>
    <property type="project" value="InterPro"/>
</dbReference>
<proteinExistence type="inferred from homology"/>
<dbReference type="AlphaFoldDB" id="A0A7W9M1R4"/>
<evidence type="ECO:0000256" key="3">
    <source>
        <dbReference type="ARBA" id="ARBA00023001"/>
    </source>
</evidence>
<keyword evidence="5 9" id="KW-0119">Carbohydrate metabolism</keyword>
<dbReference type="InterPro" id="IPR001524">
    <property type="entry name" value="Glyco_hydro_6_CS"/>
</dbReference>
<dbReference type="SUPFAM" id="SSF51989">
    <property type="entry name" value="Glycosyl hydrolases family 6, cellulases"/>
    <property type="match status" value="1"/>
</dbReference>
<dbReference type="Gene3D" id="2.60.40.290">
    <property type="match status" value="1"/>
</dbReference>
<dbReference type="PANTHER" id="PTHR34876:SF4">
    <property type="entry name" value="1,4-BETA-D-GLUCAN CELLOBIOHYDROLASE C-RELATED"/>
    <property type="match status" value="1"/>
</dbReference>
<dbReference type="Proteomes" id="UP000552097">
    <property type="component" value="Unassembled WGS sequence"/>
</dbReference>
<evidence type="ECO:0000313" key="13">
    <source>
        <dbReference type="Proteomes" id="UP000552097"/>
    </source>
</evidence>
<comment type="caution">
    <text evidence="12">The sequence shown here is derived from an EMBL/GenBank/DDBJ whole genome shotgun (WGS) entry which is preliminary data.</text>
</comment>
<dbReference type="Pfam" id="PF00553">
    <property type="entry name" value="CBM_2"/>
    <property type="match status" value="1"/>
</dbReference>
<dbReference type="SUPFAM" id="SSF49384">
    <property type="entry name" value="Carbohydrate-binding domain"/>
    <property type="match status" value="1"/>
</dbReference>
<protein>
    <recommendedName>
        <fullName evidence="9">Glucanase</fullName>
        <ecNumber evidence="9">3.2.1.-</ecNumber>
    </recommendedName>
</protein>
<keyword evidence="13" id="KW-1185">Reference proteome</keyword>
<dbReference type="InterPro" id="IPR001919">
    <property type="entry name" value="CBD2"/>
</dbReference>
<evidence type="ECO:0000256" key="5">
    <source>
        <dbReference type="ARBA" id="ARBA00023277"/>
    </source>
</evidence>
<dbReference type="InterPro" id="IPR036434">
    <property type="entry name" value="Beta_cellobiohydrolase_sf"/>
</dbReference>
<dbReference type="PANTHER" id="PTHR34876">
    <property type="match status" value="1"/>
</dbReference>
<dbReference type="PROSITE" id="PS00655">
    <property type="entry name" value="GLYCOSYL_HYDROL_F6_1"/>
    <property type="match status" value="1"/>
</dbReference>
<dbReference type="PRINTS" id="PR00733">
    <property type="entry name" value="GLHYDRLASE6"/>
</dbReference>
<dbReference type="GO" id="GO:0030245">
    <property type="term" value="P:cellulose catabolic process"/>
    <property type="evidence" value="ECO:0007669"/>
    <property type="project" value="UniProtKB-KW"/>
</dbReference>
<evidence type="ECO:0000256" key="8">
    <source>
        <dbReference type="PROSITE-ProRule" id="PRU10056"/>
    </source>
</evidence>
<keyword evidence="3 9" id="KW-0136">Cellulose degradation</keyword>
<sequence>MRAQNATHTGSAGHRPRNKARLAAASALSSALVASAVALVLGGGATTAQAADSVFYVDPNTSAARWVAQNPNDSRAAVIRDRIVNTPQARWFTTTNTSEVRGQVDAFVGAAAAAGKIPILVVYNVPNRDCGGASGGGAPSHSAYRAWVDQVAAGLGGRPASIVLEPDVLPIMSTCQSESQQNETKASMAYAGKKLKAGSAQAKVYFDIGHSAWLTPGEAANRLRAADIANSADGISTNVSNYRHTRDEVAFAKAVLNNLGDSRFKAVVDTSRNGNGPLGSEWCDPAGRAIGTASTTNTGDSQIGAFLWIKLPGEADGCIAGAGQFVPQRAYDMAIAAGPTTSTTTQWTTTSPGSTTWTSTTTNTTTSTTTSTTTTTTPPPGGCRVTHRVVSQWSGGYTGEIVIENRGAALNGWTLTFSAPAVTVSQGWNGTWTDSGDIVRVGNASWNGGLATGGTATIGYNASFSGGTPPFTSPTLNGAACG</sequence>
<evidence type="ECO:0000256" key="7">
    <source>
        <dbReference type="ARBA" id="ARBA00023326"/>
    </source>
</evidence>
<feature type="domain" description="CBM2" evidence="11">
    <location>
        <begin position="376"/>
        <end position="482"/>
    </location>
</feature>
<evidence type="ECO:0000256" key="10">
    <source>
        <dbReference type="SAM" id="MobiDB-lite"/>
    </source>
</evidence>
<dbReference type="GO" id="GO:0030247">
    <property type="term" value="F:polysaccharide binding"/>
    <property type="evidence" value="ECO:0007669"/>
    <property type="project" value="UniProtKB-UniRule"/>
</dbReference>
<dbReference type="InterPro" id="IPR012291">
    <property type="entry name" value="CBM2_carb-bd_dom_sf"/>
</dbReference>
<keyword evidence="7 9" id="KW-0624">Polysaccharide degradation</keyword>
<accession>A0A7W9M1R4</accession>
<evidence type="ECO:0000256" key="1">
    <source>
        <dbReference type="ARBA" id="ARBA00022729"/>
    </source>
</evidence>
<evidence type="ECO:0000256" key="6">
    <source>
        <dbReference type="ARBA" id="ARBA00023295"/>
    </source>
</evidence>
<dbReference type="EC" id="3.2.1.-" evidence="9"/>
<keyword evidence="2 9" id="KW-0378">Hydrolase</keyword>
<keyword evidence="1 9" id="KW-0732">Signal</keyword>
<dbReference type="InterPro" id="IPR016288">
    <property type="entry name" value="Beta_cellobiohydrolase"/>
</dbReference>
<dbReference type="RefSeq" id="WP_184921823.1">
    <property type="nucleotide sequence ID" value="NZ_JACHMO010000001.1"/>
</dbReference>
<dbReference type="EMBL" id="JACHMO010000001">
    <property type="protein sequence ID" value="MBB5804117.1"/>
    <property type="molecule type" value="Genomic_DNA"/>
</dbReference>
<organism evidence="12 13">
    <name type="scientific">Saccharothrix ecbatanensis</name>
    <dbReference type="NCBI Taxonomy" id="1105145"/>
    <lineage>
        <taxon>Bacteria</taxon>
        <taxon>Bacillati</taxon>
        <taxon>Actinomycetota</taxon>
        <taxon>Actinomycetes</taxon>
        <taxon>Pseudonocardiales</taxon>
        <taxon>Pseudonocardiaceae</taxon>
        <taxon>Saccharothrix</taxon>
    </lineage>
</organism>
<dbReference type="InterPro" id="IPR008965">
    <property type="entry name" value="CBM2/CBM3_carb-bd_dom_sf"/>
</dbReference>
<dbReference type="Pfam" id="PF01341">
    <property type="entry name" value="Glyco_hydro_6"/>
    <property type="match status" value="1"/>
</dbReference>
<feature type="chain" id="PRO_5031593892" description="Glucanase" evidence="9">
    <location>
        <begin position="51"/>
        <end position="482"/>
    </location>
</feature>
<dbReference type="SMART" id="SM00637">
    <property type="entry name" value="CBD_II"/>
    <property type="match status" value="1"/>
</dbReference>
<evidence type="ECO:0000256" key="4">
    <source>
        <dbReference type="ARBA" id="ARBA00023157"/>
    </source>
</evidence>
<feature type="compositionally biased region" description="Low complexity" evidence="10">
    <location>
        <begin position="342"/>
        <end position="376"/>
    </location>
</feature>
<keyword evidence="6 9" id="KW-0326">Glycosidase</keyword>
<dbReference type="PROSITE" id="PS51173">
    <property type="entry name" value="CBM2"/>
    <property type="match status" value="1"/>
</dbReference>
<name>A0A7W9M1R4_9PSEU</name>
<evidence type="ECO:0000256" key="2">
    <source>
        <dbReference type="ARBA" id="ARBA00022801"/>
    </source>
</evidence>
<comment type="similarity">
    <text evidence="9">Belongs to the glycosyl hydrolase family 6.</text>
</comment>
<feature type="signal peptide" evidence="9">
    <location>
        <begin position="1"/>
        <end position="50"/>
    </location>
</feature>
<feature type="region of interest" description="Disordered" evidence="10">
    <location>
        <begin position="342"/>
        <end position="382"/>
    </location>
</feature>
<feature type="active site" evidence="8">
    <location>
        <position position="129"/>
    </location>
</feature>
<dbReference type="Gene3D" id="3.20.20.40">
    <property type="entry name" value="1, 4-beta cellobiohydrolase"/>
    <property type="match status" value="1"/>
</dbReference>
<evidence type="ECO:0000313" key="12">
    <source>
        <dbReference type="EMBL" id="MBB5804117.1"/>
    </source>
</evidence>
<gene>
    <name evidence="12" type="ORF">F4560_003885</name>
</gene>